<evidence type="ECO:0000313" key="2">
    <source>
        <dbReference type="EMBL" id="GAB92893.1"/>
    </source>
</evidence>
<accession>K6V9M1</accession>
<dbReference type="PIRSF" id="PIRSF010256">
    <property type="entry name" value="CoxE_vWa"/>
    <property type="match status" value="1"/>
</dbReference>
<protein>
    <recommendedName>
        <fullName evidence="4">VWFA domain-containing protein</fullName>
    </recommendedName>
</protein>
<evidence type="ECO:0008006" key="4">
    <source>
        <dbReference type="Google" id="ProtNLM"/>
    </source>
</evidence>
<dbReference type="OrthoDB" id="9790469at2"/>
<dbReference type="Proteomes" id="UP000008363">
    <property type="component" value="Unassembled WGS sequence"/>
</dbReference>
<dbReference type="Gene3D" id="3.40.50.410">
    <property type="entry name" value="von Willebrand factor, type A domain"/>
    <property type="match status" value="1"/>
</dbReference>
<dbReference type="PANTHER" id="PTHR39338:SF6">
    <property type="entry name" value="BLL5662 PROTEIN"/>
    <property type="match status" value="1"/>
</dbReference>
<dbReference type="Pfam" id="PF05762">
    <property type="entry name" value="VWA_CoxE"/>
    <property type="match status" value="1"/>
</dbReference>
<dbReference type="InterPro" id="IPR036465">
    <property type="entry name" value="vWFA_dom_sf"/>
</dbReference>
<reference evidence="2 3" key="1">
    <citation type="submission" date="2012-08" db="EMBL/GenBank/DDBJ databases">
        <title>Whole genome shotgun sequence of Gordonia rhizosphera NBRC 16068.</title>
        <authorList>
            <person name="Takarada H."/>
            <person name="Isaki S."/>
            <person name="Hosoyama A."/>
            <person name="Tsuchikane K."/>
            <person name="Katsumata H."/>
            <person name="Baba S."/>
            <person name="Ohji S."/>
            <person name="Yamazaki S."/>
            <person name="Fujita N."/>
        </authorList>
    </citation>
    <scope>NUCLEOTIDE SEQUENCE [LARGE SCALE GENOMIC DNA]</scope>
    <source>
        <strain evidence="2 3">NBRC 16068</strain>
    </source>
</reference>
<feature type="region of interest" description="Disordered" evidence="1">
    <location>
        <begin position="94"/>
        <end position="123"/>
    </location>
</feature>
<dbReference type="PANTHER" id="PTHR39338">
    <property type="entry name" value="BLL5662 PROTEIN-RELATED"/>
    <property type="match status" value="1"/>
</dbReference>
<dbReference type="InterPro" id="IPR011195">
    <property type="entry name" value="UCP010256"/>
</dbReference>
<dbReference type="SUPFAM" id="SSF53300">
    <property type="entry name" value="vWA-like"/>
    <property type="match status" value="1"/>
</dbReference>
<comment type="caution">
    <text evidence="2">The sequence shown here is derived from an EMBL/GenBank/DDBJ whole genome shotgun (WGS) entry which is preliminary data.</text>
</comment>
<dbReference type="eggNOG" id="COG3552">
    <property type="taxonomic scope" value="Bacteria"/>
</dbReference>
<dbReference type="STRING" id="1108045.GORHZ_197_00500"/>
<dbReference type="EMBL" id="BAHC01000197">
    <property type="protein sequence ID" value="GAB92893.1"/>
    <property type="molecule type" value="Genomic_DNA"/>
</dbReference>
<name>K6V9M1_9ACTN</name>
<evidence type="ECO:0000313" key="3">
    <source>
        <dbReference type="Proteomes" id="UP000008363"/>
    </source>
</evidence>
<gene>
    <name evidence="2" type="ORF">GORHZ_197_00500</name>
</gene>
<evidence type="ECO:0000256" key="1">
    <source>
        <dbReference type="SAM" id="MobiDB-lite"/>
    </source>
</evidence>
<proteinExistence type="predicted"/>
<sequence length="404" mass="44485">MTSGPILARVDRAAFAAGFTDRLRSAGVPVGQADAAVFGRALGGLPRDVLSNRRGLYWVARITLVRKKSDIDTFDAVFAAVFDDAVFSLDPVAMRGSSSAPPGDQALPVPGSGDEGDDDTEGLPWATLPRMAVREDSTDDADGSPVWIPQPSAIEAIARIPFDQLDSRQLQRIEDWLDEAIEVWPRRRSRRERVVSGGRRIDLRHTLVRARHTGWEIADVAYRGPMWRQRRIVMICDVSQSMQAYTSVYLHVMRALSRRGRGETFAFATRLTRMTPILARSSIDDAVDSASEKVVDRFGGTRIAASLDELLRSRHAQTLRGAICVIASDGWDSDDPSEMDRVMARIARRAFTVIWLNPRAGVPGYLPLVGGMAAALPYCDRLLPAATVDDLASMITAITEARRR</sequence>
<organism evidence="2 3">
    <name type="scientific">Gordonia rhizosphera NBRC 16068</name>
    <dbReference type="NCBI Taxonomy" id="1108045"/>
    <lineage>
        <taxon>Bacteria</taxon>
        <taxon>Bacillati</taxon>
        <taxon>Actinomycetota</taxon>
        <taxon>Actinomycetes</taxon>
        <taxon>Mycobacteriales</taxon>
        <taxon>Gordoniaceae</taxon>
        <taxon>Gordonia</taxon>
    </lineage>
</organism>
<keyword evidence="3" id="KW-1185">Reference proteome</keyword>
<dbReference type="AlphaFoldDB" id="K6V9M1"/>
<dbReference type="InterPro" id="IPR008912">
    <property type="entry name" value="Uncharacterised_CoxE"/>
</dbReference>